<dbReference type="OrthoDB" id="5497493at2"/>
<organism evidence="2 3">
    <name type="scientific">Corallococcus interemptor</name>
    <dbReference type="NCBI Taxonomy" id="2316720"/>
    <lineage>
        <taxon>Bacteria</taxon>
        <taxon>Pseudomonadati</taxon>
        <taxon>Myxococcota</taxon>
        <taxon>Myxococcia</taxon>
        <taxon>Myxococcales</taxon>
        <taxon>Cystobacterineae</taxon>
        <taxon>Myxococcaceae</taxon>
        <taxon>Corallococcus</taxon>
    </lineage>
</organism>
<evidence type="ECO:0000313" key="3">
    <source>
        <dbReference type="Proteomes" id="UP000282656"/>
    </source>
</evidence>
<gene>
    <name evidence="2" type="ORF">D7X96_08250</name>
</gene>
<feature type="chain" id="PRO_5017211195" evidence="1">
    <location>
        <begin position="26"/>
        <end position="444"/>
    </location>
</feature>
<keyword evidence="1" id="KW-0732">Signal</keyword>
<sequence>MNIHRLRRLFSRALSTSLATPLVLAGCGVNLGNSADLTGFSQVACEEHRLSFGNLTLSSAQDFVQLRGFYSNVPWEDARSFGSSSSGQACATATDVPACQTAVEDASTSKGFHRDCFDFCQEYFLLTTSGDTVTTYTTEPSVQDLLGTIDTVEEAAFRAFAAGYNLSCYELERGAVKQNKDGSFDVIGTQGHSCGASTDLTQHRVRVSRSGDVRQLEKYILEKGDPNCVIGRRPVGLQAAEACENPETLGSYFADAARLEAASVHAFLRLRDELALHGADVGLQDAARRSAMEEVQHAQVTERIARRFGGTPQRPVVEELPLRSLVDVALENAVEGCVRETYGALLAHHQALHARDLEVRQAMVRIAEDETRHAALSWDIDQWARPRLSAEERETLREAQKRAVALLREEVAVPLDASIITLAGMPTPEAALALLDTLEQDLWA</sequence>
<dbReference type="EMBL" id="RAWM01000015">
    <property type="protein sequence ID" value="RKH71494.1"/>
    <property type="molecule type" value="Genomic_DNA"/>
</dbReference>
<protein>
    <submittedName>
        <fullName evidence="2">Ferritin-like domain-containing protein</fullName>
    </submittedName>
</protein>
<dbReference type="CDD" id="cd00657">
    <property type="entry name" value="Ferritin_like"/>
    <property type="match status" value="1"/>
</dbReference>
<dbReference type="InterPro" id="IPR009078">
    <property type="entry name" value="Ferritin-like_SF"/>
</dbReference>
<dbReference type="SUPFAM" id="SSF47240">
    <property type="entry name" value="Ferritin-like"/>
    <property type="match status" value="1"/>
</dbReference>
<name>A0A3A8R7U5_9BACT</name>
<keyword evidence="3" id="KW-1185">Reference proteome</keyword>
<dbReference type="RefSeq" id="WP_121769419.1">
    <property type="nucleotide sequence ID" value="NZ_RAWM01000015.1"/>
</dbReference>
<comment type="caution">
    <text evidence="2">The sequence shown here is derived from an EMBL/GenBank/DDBJ whole genome shotgun (WGS) entry which is preliminary data.</text>
</comment>
<dbReference type="PROSITE" id="PS51257">
    <property type="entry name" value="PROKAR_LIPOPROTEIN"/>
    <property type="match status" value="1"/>
</dbReference>
<proteinExistence type="predicted"/>
<accession>A0A3A8R7U5</accession>
<dbReference type="AlphaFoldDB" id="A0A3A8R7U5"/>
<evidence type="ECO:0000256" key="1">
    <source>
        <dbReference type="SAM" id="SignalP"/>
    </source>
</evidence>
<feature type="signal peptide" evidence="1">
    <location>
        <begin position="1"/>
        <end position="25"/>
    </location>
</feature>
<dbReference type="Proteomes" id="UP000282656">
    <property type="component" value="Unassembled WGS sequence"/>
</dbReference>
<reference evidence="3" key="1">
    <citation type="submission" date="2018-09" db="EMBL/GenBank/DDBJ databases">
        <authorList>
            <person name="Livingstone P.G."/>
            <person name="Whitworth D.E."/>
        </authorList>
    </citation>
    <scope>NUCLEOTIDE SEQUENCE [LARGE SCALE GENOMIC DNA]</scope>
    <source>
        <strain evidence="3">AB047A</strain>
    </source>
</reference>
<evidence type="ECO:0000313" key="2">
    <source>
        <dbReference type="EMBL" id="RKH71494.1"/>
    </source>
</evidence>